<gene>
    <name evidence="2" type="ORF">EX30DRAFT_371937</name>
</gene>
<dbReference type="OrthoDB" id="1432093at2759"/>
<comment type="similarity">
    <text evidence="1">Belongs to the CAF1 family.</text>
</comment>
<dbReference type="GO" id="GO:0003723">
    <property type="term" value="F:RNA binding"/>
    <property type="evidence" value="ECO:0007669"/>
    <property type="project" value="TreeGrafter"/>
</dbReference>
<dbReference type="Pfam" id="PF04857">
    <property type="entry name" value="CAF1"/>
    <property type="match status" value="1"/>
</dbReference>
<dbReference type="PANTHER" id="PTHR15092:SF22">
    <property type="entry name" value="POLY(A)-SPECIFIC RIBONUCLEASE PNLDC1"/>
    <property type="match status" value="1"/>
</dbReference>
<dbReference type="Gene3D" id="3.30.420.10">
    <property type="entry name" value="Ribonuclease H-like superfamily/Ribonuclease H"/>
    <property type="match status" value="2"/>
</dbReference>
<evidence type="ECO:0000313" key="2">
    <source>
        <dbReference type="EMBL" id="TGZ80920.1"/>
    </source>
</evidence>
<dbReference type="PANTHER" id="PTHR15092">
    <property type="entry name" value="POLY A -SPECIFIC RIBONUCLEASE/TARGET OF EGR1, MEMBER 1"/>
    <property type="match status" value="1"/>
</dbReference>
<protein>
    <submittedName>
        <fullName evidence="2">Ribonuclease CAF1</fullName>
    </submittedName>
</protein>
<dbReference type="AlphaFoldDB" id="A0A4S2MWC3"/>
<name>A0A4S2MWC3_9PEZI</name>
<dbReference type="SUPFAM" id="SSF53098">
    <property type="entry name" value="Ribonuclease H-like"/>
    <property type="match status" value="1"/>
</dbReference>
<evidence type="ECO:0000256" key="1">
    <source>
        <dbReference type="ARBA" id="ARBA00008372"/>
    </source>
</evidence>
<dbReference type="InterPro" id="IPR006941">
    <property type="entry name" value="RNase_CAF1"/>
</dbReference>
<dbReference type="Proteomes" id="UP000298138">
    <property type="component" value="Unassembled WGS sequence"/>
</dbReference>
<dbReference type="GO" id="GO:0000175">
    <property type="term" value="F:3'-5'-RNA exonuclease activity"/>
    <property type="evidence" value="ECO:0007669"/>
    <property type="project" value="TreeGrafter"/>
</dbReference>
<evidence type="ECO:0000313" key="3">
    <source>
        <dbReference type="Proteomes" id="UP000298138"/>
    </source>
</evidence>
<reference evidence="2 3" key="1">
    <citation type="submission" date="2019-04" db="EMBL/GenBank/DDBJ databases">
        <title>Comparative genomics and transcriptomics to analyze fruiting body development in filamentous ascomycetes.</title>
        <authorList>
            <consortium name="DOE Joint Genome Institute"/>
            <person name="Lutkenhaus R."/>
            <person name="Traeger S."/>
            <person name="Breuer J."/>
            <person name="Kuo A."/>
            <person name="Lipzen A."/>
            <person name="Pangilinan J."/>
            <person name="Dilworth D."/>
            <person name="Sandor L."/>
            <person name="Poggeler S."/>
            <person name="Barry K."/>
            <person name="Grigoriev I.V."/>
            <person name="Nowrousian M."/>
        </authorList>
    </citation>
    <scope>NUCLEOTIDE SEQUENCE [LARGE SCALE GENOMIC DNA]</scope>
    <source>
        <strain evidence="2 3">CBS 389.68</strain>
    </source>
</reference>
<dbReference type="InterPro" id="IPR036397">
    <property type="entry name" value="RNaseH_sf"/>
</dbReference>
<dbReference type="STRING" id="341454.A0A4S2MWC3"/>
<accession>A0A4S2MWC3</accession>
<dbReference type="InParanoid" id="A0A4S2MWC3"/>
<sequence length="448" mass="50517">MDITLENFPDTLPNLIKDIKNAEFIAVDTEFTGVSRTRADGINRKHTIEERYDHCRNDAEKFQLLQLGICTVAFDKELESYVCRPYCFGVNPSAKWGLEREFVIQASAAKFLVSNGLDLTKVFVDGIPYLREDEEKALIEKEDKFVEGSEIKEDIIVEPEQAMFVEKFVGEVQAWLNDPNPEYDFLNVTGEGNDLNNYERRIIHQTIRSRFPNLSTTSKMGFVQITQSDPEAEKAIRIEKSNRTREEIDKAVGLRRVMDALRSSHKPLIGHNLFIDLIHLYQTFVSPLPPTLQEFTNQVHRDFPCIIDTKLIASCGTRCHSSTTTLQNLSITFETLSEPRIRIDANHQPKSDTAAHDAGFDALITSRVMMQMMVYLNSQLESCGGDREKAAEKLATFINSMGLQGGTFVSGGRVPSLVDEKTKGIWKGLANEIRLNGTQEGVVTFGPI</sequence>
<dbReference type="GO" id="GO:1990431">
    <property type="term" value="P:priRNA 3'-end processing"/>
    <property type="evidence" value="ECO:0007669"/>
    <property type="project" value="TreeGrafter"/>
</dbReference>
<dbReference type="InterPro" id="IPR051181">
    <property type="entry name" value="CAF1_poly(A)_ribonucleases"/>
</dbReference>
<dbReference type="EMBL" id="ML220122">
    <property type="protein sequence ID" value="TGZ80920.1"/>
    <property type="molecule type" value="Genomic_DNA"/>
</dbReference>
<proteinExistence type="inferred from homology"/>
<dbReference type="GO" id="GO:0000289">
    <property type="term" value="P:nuclear-transcribed mRNA poly(A) tail shortening"/>
    <property type="evidence" value="ECO:0007669"/>
    <property type="project" value="TreeGrafter"/>
</dbReference>
<keyword evidence="3" id="KW-1185">Reference proteome</keyword>
<dbReference type="GO" id="GO:1990432">
    <property type="term" value="P:siRNA 3'-end processing"/>
    <property type="evidence" value="ECO:0007669"/>
    <property type="project" value="TreeGrafter"/>
</dbReference>
<organism evidence="2 3">
    <name type="scientific">Ascodesmis nigricans</name>
    <dbReference type="NCBI Taxonomy" id="341454"/>
    <lineage>
        <taxon>Eukaryota</taxon>
        <taxon>Fungi</taxon>
        <taxon>Dikarya</taxon>
        <taxon>Ascomycota</taxon>
        <taxon>Pezizomycotina</taxon>
        <taxon>Pezizomycetes</taxon>
        <taxon>Pezizales</taxon>
        <taxon>Ascodesmidaceae</taxon>
        <taxon>Ascodesmis</taxon>
    </lineage>
</organism>
<dbReference type="GO" id="GO:0005634">
    <property type="term" value="C:nucleus"/>
    <property type="evidence" value="ECO:0007669"/>
    <property type="project" value="TreeGrafter"/>
</dbReference>
<dbReference type="InterPro" id="IPR012337">
    <property type="entry name" value="RNaseH-like_sf"/>
</dbReference>